<keyword evidence="2" id="KW-1185">Reference proteome</keyword>
<evidence type="ECO:0000313" key="2">
    <source>
        <dbReference type="Proteomes" id="UP000030748"/>
    </source>
</evidence>
<dbReference type="AlphaFoldDB" id="A0A022QA49"/>
<organism evidence="1 2">
    <name type="scientific">Erythranthe guttata</name>
    <name type="common">Yellow monkey flower</name>
    <name type="synonym">Mimulus guttatus</name>
    <dbReference type="NCBI Taxonomy" id="4155"/>
    <lineage>
        <taxon>Eukaryota</taxon>
        <taxon>Viridiplantae</taxon>
        <taxon>Streptophyta</taxon>
        <taxon>Embryophyta</taxon>
        <taxon>Tracheophyta</taxon>
        <taxon>Spermatophyta</taxon>
        <taxon>Magnoliopsida</taxon>
        <taxon>eudicotyledons</taxon>
        <taxon>Gunneridae</taxon>
        <taxon>Pentapetalae</taxon>
        <taxon>asterids</taxon>
        <taxon>lamiids</taxon>
        <taxon>Lamiales</taxon>
        <taxon>Phrymaceae</taxon>
        <taxon>Erythranthe</taxon>
    </lineage>
</organism>
<sequence>MTLKFKVEINLSRSCAKTDKITLKGESSAANEVNGCLGVLGRGIEGRRTELDASNFGYSSAKISGRSSTDGFLLPHACDISKFFPEKKKEKRKL</sequence>
<proteinExistence type="predicted"/>
<dbReference type="Proteomes" id="UP000030748">
    <property type="component" value="Unassembled WGS sequence"/>
</dbReference>
<evidence type="ECO:0000313" key="1">
    <source>
        <dbReference type="EMBL" id="EYU25552.1"/>
    </source>
</evidence>
<protein>
    <submittedName>
        <fullName evidence="1">Uncharacterized protein</fullName>
    </submittedName>
</protein>
<name>A0A022QA49_ERYGU</name>
<dbReference type="EMBL" id="KI632002">
    <property type="protein sequence ID" value="EYU25552.1"/>
    <property type="molecule type" value="Genomic_DNA"/>
</dbReference>
<reference evidence="1 2" key="1">
    <citation type="journal article" date="2013" name="Proc. Natl. Acad. Sci. U.S.A.">
        <title>Fine-scale variation in meiotic recombination in Mimulus inferred from population shotgun sequencing.</title>
        <authorList>
            <person name="Hellsten U."/>
            <person name="Wright K.M."/>
            <person name="Jenkins J."/>
            <person name="Shu S."/>
            <person name="Yuan Y."/>
            <person name="Wessler S.R."/>
            <person name="Schmutz J."/>
            <person name="Willis J.H."/>
            <person name="Rokhsar D.S."/>
        </authorList>
    </citation>
    <scope>NUCLEOTIDE SEQUENCE [LARGE SCALE GENOMIC DNA]</scope>
    <source>
        <strain evidence="2">cv. DUN x IM62</strain>
    </source>
</reference>
<gene>
    <name evidence="1" type="ORF">MIMGU_mgv11b022536mg</name>
</gene>
<accession>A0A022QA49</accession>